<dbReference type="GO" id="GO:0016301">
    <property type="term" value="F:kinase activity"/>
    <property type="evidence" value="ECO:0007669"/>
    <property type="project" value="UniProtKB-KW"/>
</dbReference>
<keyword evidence="2" id="KW-0808">Transferase</keyword>
<protein>
    <submittedName>
        <fullName evidence="2">Sugar kinase</fullName>
    </submittedName>
</protein>
<dbReference type="RefSeq" id="WP_076341038.1">
    <property type="nucleotide sequence ID" value="NZ_CAPDDE010000027.1"/>
</dbReference>
<dbReference type="InterPro" id="IPR000600">
    <property type="entry name" value="ROK"/>
</dbReference>
<sequence>MKYAVGVDIGGTNSRVALIDEEMNIIDRVQFPTNVEDPDETLKQLAAVVKGFEASDNRELVGIGVSCPGPLDLINGIVMETPNLKGNWHHYPVAKKIEEYTGIPSYLENDANLAALAEAVVGEGKDYRFVQFLTISTGLGSGQVIDGEIYIGAHGFGHEVANVCMWQDGPQHGSLYPGGIEAISSGTAITTRALNKGLNVKHAGEVNDLAAAGNEIAKEIMDDAKKYLASFISALIAITDPEIVILGGSVALKIDGFVDEVEDLVKEQVFDVVKPYVNVRKSTLNEDSGLLGAGCLAFSKAS</sequence>
<dbReference type="OrthoDB" id="9810372at2"/>
<dbReference type="PANTHER" id="PTHR18964">
    <property type="entry name" value="ROK (REPRESSOR, ORF, KINASE) FAMILY"/>
    <property type="match status" value="1"/>
</dbReference>
<dbReference type="GeneID" id="78275157"/>
<dbReference type="Pfam" id="PF00480">
    <property type="entry name" value="ROK"/>
    <property type="match status" value="1"/>
</dbReference>
<dbReference type="PANTHER" id="PTHR18964:SF149">
    <property type="entry name" value="BIFUNCTIONAL UDP-N-ACETYLGLUCOSAMINE 2-EPIMERASE_N-ACETYLMANNOSAMINE KINASE"/>
    <property type="match status" value="1"/>
</dbReference>
<accession>A0A1U7NNV5</accession>
<dbReference type="STRING" id="1862672.BO225_04235"/>
<evidence type="ECO:0000256" key="1">
    <source>
        <dbReference type="ARBA" id="ARBA00006479"/>
    </source>
</evidence>
<name>A0A1U7NNV5_9FIRM</name>
<keyword evidence="3" id="KW-1185">Reference proteome</keyword>
<dbReference type="AlphaFoldDB" id="A0A1U7NNV5"/>
<gene>
    <name evidence="2" type="ORF">BO225_04235</name>
</gene>
<comment type="caution">
    <text evidence="2">The sequence shown here is derived from an EMBL/GenBank/DDBJ whole genome shotgun (WGS) entry which is preliminary data.</text>
</comment>
<dbReference type="Gene3D" id="3.30.420.40">
    <property type="match status" value="2"/>
</dbReference>
<dbReference type="SUPFAM" id="SSF53067">
    <property type="entry name" value="Actin-like ATPase domain"/>
    <property type="match status" value="1"/>
</dbReference>
<dbReference type="InterPro" id="IPR043129">
    <property type="entry name" value="ATPase_NBD"/>
</dbReference>
<comment type="similarity">
    <text evidence="1">Belongs to the ROK (NagC/XylR) family.</text>
</comment>
<evidence type="ECO:0000313" key="3">
    <source>
        <dbReference type="Proteomes" id="UP000186705"/>
    </source>
</evidence>
<keyword evidence="2" id="KW-0418">Kinase</keyword>
<dbReference type="EMBL" id="MPKA01000056">
    <property type="protein sequence ID" value="OLU46996.1"/>
    <property type="molecule type" value="Genomic_DNA"/>
</dbReference>
<dbReference type="Proteomes" id="UP000186705">
    <property type="component" value="Unassembled WGS sequence"/>
</dbReference>
<evidence type="ECO:0000313" key="2">
    <source>
        <dbReference type="EMBL" id="OLU46996.1"/>
    </source>
</evidence>
<proteinExistence type="inferred from homology"/>
<reference evidence="2 3" key="1">
    <citation type="submission" date="2016-11" db="EMBL/GenBank/DDBJ databases">
        <title>Description of two novel members of the family Erysipelotrichaceae: Ileibacterium lipovorans gen. nov., sp. nov. and Dubosiella newyorkensis, gen. nov., sp. nov.</title>
        <authorList>
            <person name="Cox L.M."/>
            <person name="Sohn J."/>
            <person name="Tyrrell K.L."/>
            <person name="Citron D.M."/>
            <person name="Lawson P.A."/>
            <person name="Patel N.B."/>
            <person name="Iizumi T."/>
            <person name="Perez-Perez G.I."/>
            <person name="Goldstein E.J."/>
            <person name="Blaser M.J."/>
        </authorList>
    </citation>
    <scope>NUCLEOTIDE SEQUENCE [LARGE SCALE GENOMIC DNA]</scope>
    <source>
        <strain evidence="2 3">NYU-BL-A4</strain>
    </source>
</reference>
<organism evidence="2 3">
    <name type="scientific">Dubosiella newyorkensis</name>
    <dbReference type="NCBI Taxonomy" id="1862672"/>
    <lineage>
        <taxon>Bacteria</taxon>
        <taxon>Bacillati</taxon>
        <taxon>Bacillota</taxon>
        <taxon>Erysipelotrichia</taxon>
        <taxon>Erysipelotrichales</taxon>
        <taxon>Erysipelotrichaceae</taxon>
        <taxon>Dubosiella</taxon>
    </lineage>
</organism>